<dbReference type="RefSeq" id="XP_016600897.1">
    <property type="nucleotide sequence ID" value="XM_016742646.1"/>
</dbReference>
<dbReference type="EMBL" id="JQFZ01000089">
    <property type="protein sequence ID" value="KGO59794.1"/>
    <property type="molecule type" value="Genomic_DNA"/>
</dbReference>
<accession>A0A0A2IY67</accession>
<dbReference type="PhylomeDB" id="A0A0A2IY67"/>
<dbReference type="Proteomes" id="UP000030143">
    <property type="component" value="Unassembled WGS sequence"/>
</dbReference>
<sequence length="643" mass="73882">MPDDHMDPHYTWPLVLLTDLCASSQANLTGLVKSIVEDDLKSHSDKYFGTSAQAKNATHNVNVNVRVWSPTRRLLGSIAQVGPPRDNQSNLYALAILAYRSGRPRIIVADETTKRQLSGKFLYDRDLYSIRGGGHISVILLSTNRNPDSGEYSVFAKRAVCSPQETMFNIDDIDYIWRDPDPQGRRFKSVHKTWGPLWAHGQGWRGTMLHDPDEEPFKPGTANILGREYYAKAVIAAFTQYLPTELAIQIANTNSDPIKMPIWDRRPSNTHLVIFLLYPTTPQELGNTYKKLEEVIPTKFFHRGPRMPITIPNTGFTVQTEEWYTEPHMTLEVVPWNKHRMKTRRDLINFWNEYRVWDAQLGRKEGGIMPLLYLPRPLAALDEAQFGVFTCKPRKPNILFVQEMKFFDICTDMEEWGYVRTSHEFDSRNKGAKEILCQPDNPFFIDPPLWLPIITTNWIRTVVFLTNQLSHAAKQTLKQLIVPPIEVDSDGSDYDSQHGDTSPEYSIVPWREDAAMIDGNVEDIWELVQALYVYPQALQRSTISFVCVDQQFELDQSIILVQAEEWTDSEHDLLHHLPFPRLRGFKYTRASAVLTYFENTNRVNVDAVSHDWSKYKRPGWPAPGILPDDPVEDINYVDASAYP</sequence>
<protein>
    <submittedName>
        <fullName evidence="1">Uncharacterized protein</fullName>
    </submittedName>
</protein>
<reference evidence="1 2" key="1">
    <citation type="journal article" date="2015" name="Mol. Plant Microbe Interact.">
        <title>Genome, transcriptome, and functional analyses of Penicillium expansum provide new insights into secondary metabolism and pathogenicity.</title>
        <authorList>
            <person name="Ballester A.R."/>
            <person name="Marcet-Houben M."/>
            <person name="Levin E."/>
            <person name="Sela N."/>
            <person name="Selma-Lazaro C."/>
            <person name="Carmona L."/>
            <person name="Wisniewski M."/>
            <person name="Droby S."/>
            <person name="Gonzalez-Candelas L."/>
            <person name="Gabaldon T."/>
        </authorList>
    </citation>
    <scope>NUCLEOTIDE SEQUENCE [LARGE SCALE GENOMIC DNA]</scope>
    <source>
        <strain evidence="1 2">MD-8</strain>
    </source>
</reference>
<dbReference type="VEuPathDB" id="FungiDB:PEXP_039060"/>
<organism evidence="1 2">
    <name type="scientific">Penicillium expansum</name>
    <name type="common">Blue mold rot fungus</name>
    <dbReference type="NCBI Taxonomy" id="27334"/>
    <lineage>
        <taxon>Eukaryota</taxon>
        <taxon>Fungi</taxon>
        <taxon>Dikarya</taxon>
        <taxon>Ascomycota</taxon>
        <taxon>Pezizomycotina</taxon>
        <taxon>Eurotiomycetes</taxon>
        <taxon>Eurotiomycetidae</taxon>
        <taxon>Eurotiales</taxon>
        <taxon>Aspergillaceae</taxon>
        <taxon>Penicillium</taxon>
    </lineage>
</organism>
<gene>
    <name evidence="1" type="ORF">PEX2_053720</name>
</gene>
<keyword evidence="2" id="KW-1185">Reference proteome</keyword>
<comment type="caution">
    <text evidence="1">The sequence shown here is derived from an EMBL/GenBank/DDBJ whole genome shotgun (WGS) entry which is preliminary data.</text>
</comment>
<dbReference type="STRING" id="27334.A0A0A2IY67"/>
<dbReference type="HOGENOM" id="CLU_454894_0_0_1"/>
<evidence type="ECO:0000313" key="1">
    <source>
        <dbReference type="EMBL" id="KGO59794.1"/>
    </source>
</evidence>
<name>A0A0A2IY67_PENEN</name>
<dbReference type="OrthoDB" id="4461621at2759"/>
<dbReference type="GeneID" id="27678065"/>
<proteinExistence type="predicted"/>
<dbReference type="AlphaFoldDB" id="A0A0A2IY67"/>
<evidence type="ECO:0000313" key="2">
    <source>
        <dbReference type="Proteomes" id="UP000030143"/>
    </source>
</evidence>